<dbReference type="KEGG" id="chyd:H4K34_07625"/>
<feature type="signal peptide" evidence="2">
    <location>
        <begin position="1"/>
        <end position="19"/>
    </location>
</feature>
<accession>A0A7H0VJ02</accession>
<feature type="region of interest" description="Disordered" evidence="1">
    <location>
        <begin position="255"/>
        <end position="278"/>
    </location>
</feature>
<gene>
    <name evidence="3" type="ORF">H4K34_07625</name>
</gene>
<evidence type="ECO:0000256" key="2">
    <source>
        <dbReference type="SAM" id="SignalP"/>
    </source>
</evidence>
<dbReference type="Pfam" id="PF09697">
    <property type="entry name" value="Porph_ging"/>
    <property type="match status" value="1"/>
</dbReference>
<protein>
    <submittedName>
        <fullName evidence="3">GLPGLI family protein</fullName>
    </submittedName>
</protein>
<keyword evidence="2" id="KW-0732">Signal</keyword>
<proteinExistence type="predicted"/>
<dbReference type="InterPro" id="IPR005901">
    <property type="entry name" value="GLPGLI"/>
</dbReference>
<evidence type="ECO:0000313" key="3">
    <source>
        <dbReference type="EMBL" id="QNR25700.1"/>
    </source>
</evidence>
<reference evidence="3 4" key="1">
    <citation type="submission" date="2020-08" db="EMBL/GenBank/DDBJ databases">
        <title>Croceimicrobium hydrocarbonivorans gen. nov., sp. nov., a novel marine bacterium isolated from a bacterial consortium that degrades polyethylene terephthalate.</title>
        <authorList>
            <person name="Liu R."/>
        </authorList>
    </citation>
    <scope>NUCLEOTIDE SEQUENCE [LARGE SCALE GENOMIC DNA]</scope>
    <source>
        <strain evidence="3 4">A20-9</strain>
    </source>
</reference>
<dbReference type="NCBIfam" id="TIGR01200">
    <property type="entry name" value="GLPGLI"/>
    <property type="match status" value="1"/>
</dbReference>
<sequence>MTRLTYLLALCLLTVYGQSQNIGGTATYKTATSLDLKIDSDQMSPEQKKMMEANIAKATQKEYELDFNRNESIYEEVVELEKEGQRGMRMIAMFTGGSGTYYKNLQEQRYTEQTEFFGKMFLIQDSLENLDWTIGKETKSIGNYICQKATAMRIREAKQLTGDPKEGLRDSTIIDTVQIVAWFTMQIPISHGPARFYGLPGLILEVNDGNTTILCTKVSINTKEPVEIKEPSEGEEVDAKEYQEITARKIEEMQQNFGNGPGGRGGGHRGSFQVTIGR</sequence>
<dbReference type="AlphaFoldDB" id="A0A7H0VJ02"/>
<feature type="compositionally biased region" description="Gly residues" evidence="1">
    <location>
        <begin position="259"/>
        <end position="269"/>
    </location>
</feature>
<dbReference type="RefSeq" id="WP_210760225.1">
    <property type="nucleotide sequence ID" value="NZ_CP060139.1"/>
</dbReference>
<feature type="chain" id="PRO_5028819358" evidence="2">
    <location>
        <begin position="20"/>
        <end position="278"/>
    </location>
</feature>
<organism evidence="3 4">
    <name type="scientific">Croceimicrobium hydrocarbonivorans</name>
    <dbReference type="NCBI Taxonomy" id="2761580"/>
    <lineage>
        <taxon>Bacteria</taxon>
        <taxon>Pseudomonadati</taxon>
        <taxon>Bacteroidota</taxon>
        <taxon>Flavobacteriia</taxon>
        <taxon>Flavobacteriales</taxon>
        <taxon>Owenweeksiaceae</taxon>
        <taxon>Croceimicrobium</taxon>
    </lineage>
</organism>
<evidence type="ECO:0000313" key="4">
    <source>
        <dbReference type="Proteomes" id="UP000516305"/>
    </source>
</evidence>
<dbReference type="EMBL" id="CP060139">
    <property type="protein sequence ID" value="QNR25700.1"/>
    <property type="molecule type" value="Genomic_DNA"/>
</dbReference>
<dbReference type="Proteomes" id="UP000516305">
    <property type="component" value="Chromosome"/>
</dbReference>
<name>A0A7H0VJ02_9FLAO</name>
<evidence type="ECO:0000256" key="1">
    <source>
        <dbReference type="SAM" id="MobiDB-lite"/>
    </source>
</evidence>
<keyword evidence="4" id="KW-1185">Reference proteome</keyword>